<dbReference type="Proteomes" id="UP000019402">
    <property type="component" value="Unassembled WGS sequence"/>
</dbReference>
<keyword evidence="1" id="KW-1133">Transmembrane helix</keyword>
<gene>
    <name evidence="2" type="ORF">JCM21142_73071</name>
</gene>
<keyword evidence="3" id="KW-1185">Reference proteome</keyword>
<organism evidence="2 3">
    <name type="scientific">Saccharicrinis fermentans DSM 9555 = JCM 21142</name>
    <dbReference type="NCBI Taxonomy" id="869213"/>
    <lineage>
        <taxon>Bacteria</taxon>
        <taxon>Pseudomonadati</taxon>
        <taxon>Bacteroidota</taxon>
        <taxon>Bacteroidia</taxon>
        <taxon>Marinilabiliales</taxon>
        <taxon>Marinilabiliaceae</taxon>
        <taxon>Saccharicrinis</taxon>
    </lineage>
</organism>
<reference evidence="2 3" key="1">
    <citation type="journal article" date="2014" name="Genome Announc.">
        <title>Draft Genome Sequence of Cytophaga fermentans JCM 21142T, a Facultative Anaerobe Isolated from Marine Mud.</title>
        <authorList>
            <person name="Starns D."/>
            <person name="Oshima K."/>
            <person name="Suda W."/>
            <person name="Iino T."/>
            <person name="Yuki M."/>
            <person name="Inoue J."/>
            <person name="Kitamura K."/>
            <person name="Iida T."/>
            <person name="Darby A."/>
            <person name="Hattori M."/>
            <person name="Ohkuma M."/>
        </authorList>
    </citation>
    <scope>NUCLEOTIDE SEQUENCE [LARGE SCALE GENOMIC DNA]</scope>
    <source>
        <strain evidence="2 3">JCM 21142</strain>
    </source>
</reference>
<keyword evidence="1" id="KW-0472">Membrane</keyword>
<protein>
    <submittedName>
        <fullName evidence="2">Uncharacterized protein</fullName>
    </submittedName>
</protein>
<feature type="transmembrane region" description="Helical" evidence="1">
    <location>
        <begin position="44"/>
        <end position="68"/>
    </location>
</feature>
<comment type="caution">
    <text evidence="2">The sequence shown here is derived from an EMBL/GenBank/DDBJ whole genome shotgun (WGS) entry which is preliminary data.</text>
</comment>
<dbReference type="EMBL" id="BAMD01000043">
    <property type="protein sequence ID" value="GAF04368.1"/>
    <property type="molecule type" value="Genomic_DNA"/>
</dbReference>
<evidence type="ECO:0000313" key="3">
    <source>
        <dbReference type="Proteomes" id="UP000019402"/>
    </source>
</evidence>
<feature type="transmembrane region" description="Helical" evidence="1">
    <location>
        <begin position="80"/>
        <end position="96"/>
    </location>
</feature>
<feature type="transmembrane region" description="Helical" evidence="1">
    <location>
        <begin position="12"/>
        <end position="32"/>
    </location>
</feature>
<dbReference type="AlphaFoldDB" id="W7Y9Z7"/>
<proteinExistence type="predicted"/>
<keyword evidence="1" id="KW-0812">Transmembrane</keyword>
<sequence>MNAKNRKSLRLLLVYTLCALLLVAPIFILPIRQIAVFQGAWVRVLIWITNTGGTWGIGLLLLVCSFLLGWEGVLRVKLLNVCRLFFLLSFFVGSTAW</sequence>
<evidence type="ECO:0000256" key="1">
    <source>
        <dbReference type="SAM" id="Phobius"/>
    </source>
</evidence>
<accession>W7Y9Z7</accession>
<name>W7Y9Z7_9BACT</name>
<dbReference type="RefSeq" id="WP_044213715.1">
    <property type="nucleotide sequence ID" value="NZ_BAMD01000043.1"/>
</dbReference>
<evidence type="ECO:0000313" key="2">
    <source>
        <dbReference type="EMBL" id="GAF04368.1"/>
    </source>
</evidence>